<keyword evidence="1" id="KW-0732">Signal</keyword>
<evidence type="ECO:0000313" key="2">
    <source>
        <dbReference type="EMBL" id="BAV64723.1"/>
    </source>
</evidence>
<feature type="chain" id="PRO_5009112540" evidence="1">
    <location>
        <begin position="28"/>
        <end position="103"/>
    </location>
</feature>
<proteinExistence type="predicted"/>
<dbReference type="RefSeq" id="WP_066515069.1">
    <property type="nucleotide sequence ID" value="NZ_AP017655.1"/>
</dbReference>
<evidence type="ECO:0000256" key="1">
    <source>
        <dbReference type="SAM" id="SignalP"/>
    </source>
</evidence>
<gene>
    <name evidence="2" type="ORF">SCLO_1016830</name>
</gene>
<sequence>MTLLWKGVAALGLAIAGLSATAMPAQARDHGYRDGWRGDRDHRWNDRRHWREDRRHWRGDRRDWRRHDGRHYRSHWRGHRQRCWNEWRYDYYRDRRVRVRICR</sequence>
<dbReference type="KEGG" id="sclo:SCLO_1016830"/>
<dbReference type="EMBL" id="AP017655">
    <property type="protein sequence ID" value="BAV64723.1"/>
    <property type="molecule type" value="Genomic_DNA"/>
</dbReference>
<feature type="signal peptide" evidence="1">
    <location>
        <begin position="1"/>
        <end position="27"/>
    </location>
</feature>
<accession>A0A1E1F2H3</accession>
<reference evidence="2 3" key="1">
    <citation type="submission" date="2016-10" db="EMBL/GenBank/DDBJ databases">
        <title>Complete Genome Sequence of the Nonylphenol-Degrading Bacterium Sphingobium cloacae JCM 10874T.</title>
        <authorList>
            <person name="Ootsuka M."/>
            <person name="Nishizawa T."/>
            <person name="Ohta H."/>
        </authorList>
    </citation>
    <scope>NUCLEOTIDE SEQUENCE [LARGE SCALE GENOMIC DNA]</scope>
    <source>
        <strain evidence="2 3">JCM 10874</strain>
    </source>
</reference>
<organism evidence="2 3">
    <name type="scientific">Sphingobium cloacae</name>
    <dbReference type="NCBI Taxonomy" id="120107"/>
    <lineage>
        <taxon>Bacteria</taxon>
        <taxon>Pseudomonadati</taxon>
        <taxon>Pseudomonadota</taxon>
        <taxon>Alphaproteobacteria</taxon>
        <taxon>Sphingomonadales</taxon>
        <taxon>Sphingomonadaceae</taxon>
        <taxon>Sphingobium</taxon>
    </lineage>
</organism>
<dbReference type="AlphaFoldDB" id="A0A1E1F2H3"/>
<name>A0A1E1F2H3_9SPHN</name>
<protein>
    <submittedName>
        <fullName evidence="2">Uncharacterized protein</fullName>
    </submittedName>
</protein>
<evidence type="ECO:0000313" key="3">
    <source>
        <dbReference type="Proteomes" id="UP000218272"/>
    </source>
</evidence>
<keyword evidence="3" id="KW-1185">Reference proteome</keyword>
<dbReference type="Proteomes" id="UP000218272">
    <property type="component" value="Chromosome SCLO_1"/>
</dbReference>